<feature type="transmembrane region" description="Helical" evidence="1">
    <location>
        <begin position="35"/>
        <end position="56"/>
    </location>
</feature>
<dbReference type="AlphaFoldDB" id="A0A246J2V7"/>
<dbReference type="Proteomes" id="UP000197468">
    <property type="component" value="Unassembled WGS sequence"/>
</dbReference>
<protein>
    <submittedName>
        <fullName evidence="2">Uncharacterized protein</fullName>
    </submittedName>
</protein>
<keyword evidence="1" id="KW-1133">Transmembrane helix</keyword>
<reference evidence="2 3" key="1">
    <citation type="journal article" date="2008" name="Int. J. Syst. Evol. Microbiol.">
        <title>Description of Roseateles aquatilis sp. nov. and Roseateles terrae sp. nov., in the class Betaproteobacteria, and emended description of the genus Roseateles.</title>
        <authorList>
            <person name="Gomila M."/>
            <person name="Bowien B."/>
            <person name="Falsen E."/>
            <person name="Moore E.R."/>
            <person name="Lalucat J."/>
        </authorList>
    </citation>
    <scope>NUCLEOTIDE SEQUENCE [LARGE SCALE GENOMIC DNA]</scope>
    <source>
        <strain evidence="2 3">CCUG 48205</strain>
    </source>
</reference>
<evidence type="ECO:0000313" key="2">
    <source>
        <dbReference type="EMBL" id="OWQ86937.1"/>
    </source>
</evidence>
<organism evidence="2 3">
    <name type="scientific">Roseateles aquatilis</name>
    <dbReference type="NCBI Taxonomy" id="431061"/>
    <lineage>
        <taxon>Bacteria</taxon>
        <taxon>Pseudomonadati</taxon>
        <taxon>Pseudomonadota</taxon>
        <taxon>Betaproteobacteria</taxon>
        <taxon>Burkholderiales</taxon>
        <taxon>Sphaerotilaceae</taxon>
        <taxon>Roseateles</taxon>
    </lineage>
</organism>
<dbReference type="EMBL" id="NIOF01000010">
    <property type="protein sequence ID" value="OWQ86937.1"/>
    <property type="molecule type" value="Genomic_DNA"/>
</dbReference>
<name>A0A246J2V7_9BURK</name>
<feature type="transmembrane region" description="Helical" evidence="1">
    <location>
        <begin position="68"/>
        <end position="85"/>
    </location>
</feature>
<keyword evidence="1" id="KW-0812">Transmembrane</keyword>
<dbReference type="OrthoDB" id="9155692at2"/>
<comment type="caution">
    <text evidence="2">The sequence shown here is derived from an EMBL/GenBank/DDBJ whole genome shotgun (WGS) entry which is preliminary data.</text>
</comment>
<keyword evidence="1" id="KW-0472">Membrane</keyword>
<accession>A0A246J2V7</accession>
<evidence type="ECO:0000313" key="3">
    <source>
        <dbReference type="Proteomes" id="UP000197468"/>
    </source>
</evidence>
<sequence>MGADDTMETRAQLLDAKVGIPESRADGRARRIKDLGLFFVSVFILMVLVGFSLLTLRDACTPDENRQWALSTLTAVFGGILGWLIKR</sequence>
<keyword evidence="3" id="KW-1185">Reference proteome</keyword>
<gene>
    <name evidence="2" type="ORF">CDN99_19745</name>
</gene>
<proteinExistence type="predicted"/>
<evidence type="ECO:0000256" key="1">
    <source>
        <dbReference type="SAM" id="Phobius"/>
    </source>
</evidence>
<dbReference type="RefSeq" id="WP_088386606.1">
    <property type="nucleotide sequence ID" value="NZ_NIOF01000010.1"/>
</dbReference>